<dbReference type="PROSITE" id="PS50005">
    <property type="entry name" value="TPR"/>
    <property type="match status" value="1"/>
</dbReference>
<reference evidence="2" key="2">
    <citation type="submission" date="2023-05" db="EMBL/GenBank/DDBJ databases">
        <authorList>
            <person name="Fouks B."/>
        </authorList>
    </citation>
    <scope>NUCLEOTIDE SEQUENCE</scope>
    <source>
        <strain evidence="2">Stay&amp;Tobe</strain>
        <tissue evidence="2">Testes</tissue>
    </source>
</reference>
<dbReference type="Proteomes" id="UP001233999">
    <property type="component" value="Unassembled WGS sequence"/>
</dbReference>
<protein>
    <submittedName>
        <fullName evidence="2">Uncharacterized protein</fullName>
    </submittedName>
</protein>
<proteinExistence type="predicted"/>
<dbReference type="Pfam" id="PF13181">
    <property type="entry name" value="TPR_8"/>
    <property type="match status" value="1"/>
</dbReference>
<feature type="non-terminal residue" evidence="2">
    <location>
        <position position="1"/>
    </location>
</feature>
<reference evidence="2" key="1">
    <citation type="journal article" date="2023" name="IScience">
        <title>Live-bearing cockroach genome reveals convergent evolutionary mechanisms linked to viviparity in insects and beyond.</title>
        <authorList>
            <person name="Fouks B."/>
            <person name="Harrison M.C."/>
            <person name="Mikhailova A.A."/>
            <person name="Marchal E."/>
            <person name="English S."/>
            <person name="Carruthers M."/>
            <person name="Jennings E.C."/>
            <person name="Chiamaka E.L."/>
            <person name="Frigard R.A."/>
            <person name="Pippel M."/>
            <person name="Attardo G.M."/>
            <person name="Benoit J.B."/>
            <person name="Bornberg-Bauer E."/>
            <person name="Tobe S.S."/>
        </authorList>
    </citation>
    <scope>NUCLEOTIDE SEQUENCE</scope>
    <source>
        <strain evidence="2">Stay&amp;Tobe</strain>
    </source>
</reference>
<evidence type="ECO:0000313" key="2">
    <source>
        <dbReference type="EMBL" id="KAJ9583324.1"/>
    </source>
</evidence>
<dbReference type="EMBL" id="JASPKZ010007617">
    <property type="protein sequence ID" value="KAJ9583324.1"/>
    <property type="molecule type" value="Genomic_DNA"/>
</dbReference>
<accession>A0AAD7ZM58</accession>
<name>A0AAD7ZM58_DIPPU</name>
<dbReference type="InterPro" id="IPR019734">
    <property type="entry name" value="TPR_rpt"/>
</dbReference>
<dbReference type="Gene3D" id="1.25.40.10">
    <property type="entry name" value="Tetratricopeptide repeat domain"/>
    <property type="match status" value="1"/>
</dbReference>
<dbReference type="AlphaFoldDB" id="A0AAD7ZM58"/>
<gene>
    <name evidence="2" type="ORF">L9F63_022341</name>
</gene>
<sequence>EALEFQGNCSHVNMRCAEGFHKLRYPYRDLKLAKECCEKAMHMAPDSPMVYHIRGSIYNREADYENAKRHFKKAGELGSYGAYMELMRIEYFQ</sequence>
<comment type="caution">
    <text evidence="2">The sequence shown here is derived from an EMBL/GenBank/DDBJ whole genome shotgun (WGS) entry which is preliminary data.</text>
</comment>
<keyword evidence="1" id="KW-0802">TPR repeat</keyword>
<feature type="repeat" description="TPR" evidence="1">
    <location>
        <begin position="48"/>
        <end position="81"/>
    </location>
</feature>
<keyword evidence="3" id="KW-1185">Reference proteome</keyword>
<dbReference type="SUPFAM" id="SSF81901">
    <property type="entry name" value="HCP-like"/>
    <property type="match status" value="1"/>
</dbReference>
<dbReference type="InterPro" id="IPR011990">
    <property type="entry name" value="TPR-like_helical_dom_sf"/>
</dbReference>
<evidence type="ECO:0000313" key="3">
    <source>
        <dbReference type="Proteomes" id="UP001233999"/>
    </source>
</evidence>
<feature type="non-terminal residue" evidence="2">
    <location>
        <position position="93"/>
    </location>
</feature>
<evidence type="ECO:0000256" key="1">
    <source>
        <dbReference type="PROSITE-ProRule" id="PRU00339"/>
    </source>
</evidence>
<organism evidence="2 3">
    <name type="scientific">Diploptera punctata</name>
    <name type="common">Pacific beetle cockroach</name>
    <dbReference type="NCBI Taxonomy" id="6984"/>
    <lineage>
        <taxon>Eukaryota</taxon>
        <taxon>Metazoa</taxon>
        <taxon>Ecdysozoa</taxon>
        <taxon>Arthropoda</taxon>
        <taxon>Hexapoda</taxon>
        <taxon>Insecta</taxon>
        <taxon>Pterygota</taxon>
        <taxon>Neoptera</taxon>
        <taxon>Polyneoptera</taxon>
        <taxon>Dictyoptera</taxon>
        <taxon>Blattodea</taxon>
        <taxon>Blaberoidea</taxon>
        <taxon>Blaberidae</taxon>
        <taxon>Diplopterinae</taxon>
        <taxon>Diploptera</taxon>
    </lineage>
</organism>